<dbReference type="Proteomes" id="UP000054107">
    <property type="component" value="Unassembled WGS sequence"/>
</dbReference>
<accession>A0A0B7NP32</accession>
<evidence type="ECO:0000313" key="2">
    <source>
        <dbReference type="Proteomes" id="UP000054107"/>
    </source>
</evidence>
<evidence type="ECO:0000313" key="1">
    <source>
        <dbReference type="EMBL" id="CEP19162.1"/>
    </source>
</evidence>
<dbReference type="EMBL" id="LN734014">
    <property type="protein sequence ID" value="CEP19162.1"/>
    <property type="molecule type" value="Genomic_DNA"/>
</dbReference>
<gene>
    <name evidence="1" type="primary">PARPA_13474.1 scaffold 46870</name>
</gene>
<reference evidence="1 2" key="1">
    <citation type="submission" date="2014-09" db="EMBL/GenBank/DDBJ databases">
        <authorList>
            <person name="Ellenberger Sabrina"/>
        </authorList>
    </citation>
    <scope>NUCLEOTIDE SEQUENCE [LARGE SCALE GENOMIC DNA]</scope>
    <source>
        <strain evidence="1 2">CBS 412.66</strain>
    </source>
</reference>
<name>A0A0B7NP32_9FUNG</name>
<dbReference type="OrthoDB" id="2221424at2759"/>
<organism evidence="1 2">
    <name type="scientific">Parasitella parasitica</name>
    <dbReference type="NCBI Taxonomy" id="35722"/>
    <lineage>
        <taxon>Eukaryota</taxon>
        <taxon>Fungi</taxon>
        <taxon>Fungi incertae sedis</taxon>
        <taxon>Mucoromycota</taxon>
        <taxon>Mucoromycotina</taxon>
        <taxon>Mucoromycetes</taxon>
        <taxon>Mucorales</taxon>
        <taxon>Mucorineae</taxon>
        <taxon>Mucoraceae</taxon>
        <taxon>Parasitella</taxon>
    </lineage>
</organism>
<keyword evidence="2" id="KW-1185">Reference proteome</keyword>
<protein>
    <submittedName>
        <fullName evidence="1">Uncharacterized protein</fullName>
    </submittedName>
</protein>
<proteinExistence type="predicted"/>
<dbReference type="AlphaFoldDB" id="A0A0B7NP32"/>
<sequence length="731" mass="84071">MKELLDCNKYNQVLCLCFDDYGWFRIYRTSNRLIAMQEMTVSVPKEYNIDDFLAKRPFTQYFDIYLKVANQQTIEKRHTLLSTIECAIKLKQFLIQDEKGDIDGSQFIFCLPPEWAGSDYKTALRSFYLKAGWITEADDKNRLLFSTYTESLVGYLQHRHQDPVQFERERRYVLGYIREATLRVTCFQMQSAKELITVSQRLAASDLLLVPTTLDEELMCQLSFDDILRTALKHIVIKRIIDQLKSKIYRRKRHASSFSRSKKKAKHYKSLEGVRDVIENLAFQLLRADYLKSNGFIADANEWEHVTCDVVAMQKLFKEWTWNDLVKEVFKNADIKRLLQQFTDACTRIQSKYNSLKGSPEGIQNALSSSVSASRSPLYVHDNCYEYQCEGAMQKPYKIIQIANALLPPSIWNDNSTTENESLLVETNEVDLIPPNSFYAQAYIRKNCIDFILNKAVTVSLVDGVAQKSTFTAQEETVKIQTITDSVCDKVWIHLEMIDFEGCGDRSLRECCTGDISMKNYQCFQNNLQYINIFANKNLDDYQQISISNDCKCTLNISNRMLIEVGLIPAIENIAAIITSTLVSNSFFGRYNVSALIVIGDFKEMARVALKETIQKRLQVYQKKHAVFVGEQELVACESLGTWAIERKQILGKGSYVQLSDTNYTVRFRTHHEGDVYEYNGFAFKKIKGAPGSSESIVLRQAEYLAQEGVYLSFIFKGAFLFDAGKNYVCN</sequence>